<evidence type="ECO:0000256" key="7">
    <source>
        <dbReference type="SAM" id="SignalP"/>
    </source>
</evidence>
<proteinExistence type="inferred from homology"/>
<dbReference type="GO" id="GO:0016853">
    <property type="term" value="F:isomerase activity"/>
    <property type="evidence" value="ECO:0007669"/>
    <property type="project" value="UniProtKB-KW"/>
</dbReference>
<evidence type="ECO:0000256" key="6">
    <source>
        <dbReference type="RuleBase" id="RU003915"/>
    </source>
</evidence>
<organism evidence="9 10">
    <name type="scientific">Microbacterium lacus</name>
    <dbReference type="NCBI Taxonomy" id="415217"/>
    <lineage>
        <taxon>Bacteria</taxon>
        <taxon>Bacillati</taxon>
        <taxon>Actinomycetota</taxon>
        <taxon>Actinomycetes</taxon>
        <taxon>Micrococcales</taxon>
        <taxon>Microbacteriaceae</taxon>
        <taxon>Microbacterium</taxon>
    </lineage>
</organism>
<evidence type="ECO:0000313" key="10">
    <source>
        <dbReference type="Proteomes" id="UP001500596"/>
    </source>
</evidence>
<gene>
    <name evidence="9" type="ORF">GCM10009807_16570</name>
</gene>
<evidence type="ECO:0000256" key="2">
    <source>
        <dbReference type="ARBA" id="ARBA00006577"/>
    </source>
</evidence>
<sequence>MRKISASVAVLGLLSVGLVGCSLPGSTDCDRPDASALTGVTVSGTTGQAPDVEVYTPFRVSEPAFEDVEMGTGTPITDDSQLISMDISIFSGATGENLVKTNYDGDLSRVSPVARWYEVIPGFEDVLTCATEGSRIVVALPPGSVEESTAASLELGDDDSAIAVIDLGKVYLPHAEGTPQFNVGNGLPTVVRAPDGRPGVIIPDAAPPSDLVVQTLIKGAGEKVTGDAPVRVHYTGLTWADRNVFETTWDADPKSIDLDTMIPGFSEAIVGQTVGSQVMIVIPPDQAYGDQAQGPIPADSTLVFVVDILGIDQPAQG</sequence>
<dbReference type="RefSeq" id="WP_344053453.1">
    <property type="nucleotide sequence ID" value="NZ_BAAAPK010000001.1"/>
</dbReference>
<comment type="similarity">
    <text evidence="2 6">Belongs to the FKBP-type PPIase family.</text>
</comment>
<evidence type="ECO:0000256" key="4">
    <source>
        <dbReference type="ARBA" id="ARBA00023235"/>
    </source>
</evidence>
<dbReference type="Pfam" id="PF00254">
    <property type="entry name" value="FKBP_C"/>
    <property type="match status" value="1"/>
</dbReference>
<dbReference type="Proteomes" id="UP001500596">
    <property type="component" value="Unassembled WGS sequence"/>
</dbReference>
<dbReference type="PANTHER" id="PTHR43811">
    <property type="entry name" value="FKBP-TYPE PEPTIDYL-PROLYL CIS-TRANS ISOMERASE FKPA"/>
    <property type="match status" value="1"/>
</dbReference>
<accession>A0ABN2GLA1</accession>
<dbReference type="PROSITE" id="PS51257">
    <property type="entry name" value="PROKAR_LIPOPROTEIN"/>
    <property type="match status" value="1"/>
</dbReference>
<dbReference type="Gene3D" id="3.10.50.40">
    <property type="match status" value="1"/>
</dbReference>
<dbReference type="InterPro" id="IPR046357">
    <property type="entry name" value="PPIase_dom_sf"/>
</dbReference>
<evidence type="ECO:0000256" key="5">
    <source>
        <dbReference type="PROSITE-ProRule" id="PRU00277"/>
    </source>
</evidence>
<name>A0ABN2GLA1_9MICO</name>
<protein>
    <recommendedName>
        <fullName evidence="6">Peptidyl-prolyl cis-trans isomerase</fullName>
        <ecNumber evidence="6">5.2.1.8</ecNumber>
    </recommendedName>
</protein>
<evidence type="ECO:0000313" key="9">
    <source>
        <dbReference type="EMBL" id="GAA1673149.1"/>
    </source>
</evidence>
<reference evidence="9 10" key="1">
    <citation type="journal article" date="2019" name="Int. J. Syst. Evol. Microbiol.">
        <title>The Global Catalogue of Microorganisms (GCM) 10K type strain sequencing project: providing services to taxonomists for standard genome sequencing and annotation.</title>
        <authorList>
            <consortium name="The Broad Institute Genomics Platform"/>
            <consortium name="The Broad Institute Genome Sequencing Center for Infectious Disease"/>
            <person name="Wu L."/>
            <person name="Ma J."/>
        </authorList>
    </citation>
    <scope>NUCLEOTIDE SEQUENCE [LARGE SCALE GENOMIC DNA]</scope>
    <source>
        <strain evidence="9 10">JCM 15575</strain>
    </source>
</reference>
<keyword evidence="7" id="KW-0732">Signal</keyword>
<evidence type="ECO:0000259" key="8">
    <source>
        <dbReference type="PROSITE" id="PS50059"/>
    </source>
</evidence>
<feature type="domain" description="PPIase FKBP-type" evidence="8">
    <location>
        <begin position="227"/>
        <end position="312"/>
    </location>
</feature>
<evidence type="ECO:0000256" key="1">
    <source>
        <dbReference type="ARBA" id="ARBA00000971"/>
    </source>
</evidence>
<dbReference type="InterPro" id="IPR001179">
    <property type="entry name" value="PPIase_FKBP_dom"/>
</dbReference>
<dbReference type="PROSITE" id="PS50059">
    <property type="entry name" value="FKBP_PPIASE"/>
    <property type="match status" value="1"/>
</dbReference>
<dbReference type="PANTHER" id="PTHR43811:SF23">
    <property type="entry name" value="FKBP-TYPE 22 KDA PEPTIDYL-PROLYL CIS-TRANS ISOMERASE"/>
    <property type="match status" value="1"/>
</dbReference>
<keyword evidence="4 5" id="KW-0413">Isomerase</keyword>
<feature type="chain" id="PRO_5046614750" description="Peptidyl-prolyl cis-trans isomerase" evidence="7">
    <location>
        <begin position="22"/>
        <end position="317"/>
    </location>
</feature>
<dbReference type="SUPFAM" id="SSF54534">
    <property type="entry name" value="FKBP-like"/>
    <property type="match status" value="1"/>
</dbReference>
<dbReference type="EMBL" id="BAAAPK010000001">
    <property type="protein sequence ID" value="GAA1673149.1"/>
    <property type="molecule type" value="Genomic_DNA"/>
</dbReference>
<comment type="catalytic activity">
    <reaction evidence="1 5 6">
        <text>[protein]-peptidylproline (omega=180) = [protein]-peptidylproline (omega=0)</text>
        <dbReference type="Rhea" id="RHEA:16237"/>
        <dbReference type="Rhea" id="RHEA-COMP:10747"/>
        <dbReference type="Rhea" id="RHEA-COMP:10748"/>
        <dbReference type="ChEBI" id="CHEBI:83833"/>
        <dbReference type="ChEBI" id="CHEBI:83834"/>
        <dbReference type="EC" id="5.2.1.8"/>
    </reaction>
</comment>
<dbReference type="EC" id="5.2.1.8" evidence="6"/>
<keyword evidence="3 5" id="KW-0697">Rotamase</keyword>
<evidence type="ECO:0000256" key="3">
    <source>
        <dbReference type="ARBA" id="ARBA00023110"/>
    </source>
</evidence>
<feature type="signal peptide" evidence="7">
    <location>
        <begin position="1"/>
        <end position="21"/>
    </location>
</feature>
<keyword evidence="10" id="KW-1185">Reference proteome</keyword>
<comment type="caution">
    <text evidence="9">The sequence shown here is derived from an EMBL/GenBank/DDBJ whole genome shotgun (WGS) entry which is preliminary data.</text>
</comment>